<evidence type="ECO:0000313" key="2">
    <source>
        <dbReference type="Proteomes" id="UP001595844"/>
    </source>
</evidence>
<organism evidence="1 2">
    <name type="scientific">Nocardia halotolerans</name>
    <dbReference type="NCBI Taxonomy" id="1755878"/>
    <lineage>
        <taxon>Bacteria</taxon>
        <taxon>Bacillati</taxon>
        <taxon>Actinomycetota</taxon>
        <taxon>Actinomycetes</taxon>
        <taxon>Mycobacteriales</taxon>
        <taxon>Nocardiaceae</taxon>
        <taxon>Nocardia</taxon>
    </lineage>
</organism>
<dbReference type="Proteomes" id="UP001595844">
    <property type="component" value="Unassembled WGS sequence"/>
</dbReference>
<name>A0ABV8VK78_9NOCA</name>
<reference evidence="2" key="1">
    <citation type="journal article" date="2019" name="Int. J. Syst. Evol. Microbiol.">
        <title>The Global Catalogue of Microorganisms (GCM) 10K type strain sequencing project: providing services to taxonomists for standard genome sequencing and annotation.</title>
        <authorList>
            <consortium name="The Broad Institute Genomics Platform"/>
            <consortium name="The Broad Institute Genome Sequencing Center for Infectious Disease"/>
            <person name="Wu L."/>
            <person name="Ma J."/>
        </authorList>
    </citation>
    <scope>NUCLEOTIDE SEQUENCE [LARGE SCALE GENOMIC DNA]</scope>
    <source>
        <strain evidence="2">IBRC-M 10490</strain>
    </source>
</reference>
<dbReference type="EMBL" id="JBHSDL010000014">
    <property type="protein sequence ID" value="MFC4375822.1"/>
    <property type="molecule type" value="Genomic_DNA"/>
</dbReference>
<protein>
    <submittedName>
        <fullName evidence="1">Uncharacterized protein</fullName>
    </submittedName>
</protein>
<proteinExistence type="predicted"/>
<accession>A0ABV8VK78</accession>
<gene>
    <name evidence="1" type="ORF">ACFO5K_17120</name>
</gene>
<evidence type="ECO:0000313" key="1">
    <source>
        <dbReference type="EMBL" id="MFC4375822.1"/>
    </source>
</evidence>
<sequence length="80" mass="9280">MRFEEQDGRYTAPRALLIDAVESDGPGMCASAFALFAPVFVERDIRFWIEDDGLALVRPSGRSERYAGEWQMRRYSYRLL</sequence>
<comment type="caution">
    <text evidence="1">The sequence shown here is derived from an EMBL/GenBank/DDBJ whole genome shotgun (WGS) entry which is preliminary data.</text>
</comment>
<dbReference type="RefSeq" id="WP_378563139.1">
    <property type="nucleotide sequence ID" value="NZ_JBHSDL010000014.1"/>
</dbReference>
<keyword evidence="2" id="KW-1185">Reference proteome</keyword>